<evidence type="ECO:0008006" key="3">
    <source>
        <dbReference type="Google" id="ProtNLM"/>
    </source>
</evidence>
<gene>
    <name evidence="1" type="ORF">F0919_04400</name>
</gene>
<organism evidence="1 2">
    <name type="scientific">Taibaiella lutea</name>
    <dbReference type="NCBI Taxonomy" id="2608001"/>
    <lineage>
        <taxon>Bacteria</taxon>
        <taxon>Pseudomonadati</taxon>
        <taxon>Bacteroidota</taxon>
        <taxon>Chitinophagia</taxon>
        <taxon>Chitinophagales</taxon>
        <taxon>Chitinophagaceae</taxon>
        <taxon>Taibaiella</taxon>
    </lineage>
</organism>
<comment type="caution">
    <text evidence="1">The sequence shown here is derived from an EMBL/GenBank/DDBJ whole genome shotgun (WGS) entry which is preliminary data.</text>
</comment>
<dbReference type="EMBL" id="VWSH01000001">
    <property type="protein sequence ID" value="KAA5537524.1"/>
    <property type="molecule type" value="Genomic_DNA"/>
</dbReference>
<proteinExistence type="predicted"/>
<protein>
    <recommendedName>
        <fullName evidence="3">Transglutaminase domain-containing protein</fullName>
    </recommendedName>
</protein>
<keyword evidence="2" id="KW-1185">Reference proteome</keyword>
<evidence type="ECO:0000313" key="2">
    <source>
        <dbReference type="Proteomes" id="UP000323632"/>
    </source>
</evidence>
<dbReference type="Proteomes" id="UP000323632">
    <property type="component" value="Unassembled WGS sequence"/>
</dbReference>
<sequence length="393" mass="46351">MLLLFFLLLSYNTRSTADTLSLEFKFFGDSIHSRINDWHFVDFGRKISSYSIQEFYDSLNQSDYQPIINTLLAFKEKNKLDDWLYYQLIRKAAQQISPKSENYNRYTLYKWFLLNKSGYNASLAIRDSELLFYAQSNDNIYDIPYYFKDGRQFVCLNLHDFGRLDFEEKEPNEVAVKIPEGKNPFTYRITSMPEFSDNDYAEKDIQFDYKNKAYLFKVKVNSQIQSIFANYPVVDYESYFNIPLSKETYNSLIPELKEQVKGMNQKNGVDYLMRFTRNAFSYENDQQNFGKEKRLSPEQTLLNKYSDCDDRAALFFCLVKEIYNLPMIVLAYPTHVTIAVKFDKSVGKPIMYKNKQYSVCEPTPQTEDLSVGQLSSKLKDVPFQVAYEYDPQH</sequence>
<evidence type="ECO:0000313" key="1">
    <source>
        <dbReference type="EMBL" id="KAA5537524.1"/>
    </source>
</evidence>
<dbReference type="AlphaFoldDB" id="A0A5M6CQR7"/>
<reference evidence="1 2" key="1">
    <citation type="submission" date="2019-09" db="EMBL/GenBank/DDBJ databases">
        <title>Genome sequence and assembly of Taibaiella sp.</title>
        <authorList>
            <person name="Chhetri G."/>
        </authorList>
    </citation>
    <scope>NUCLEOTIDE SEQUENCE [LARGE SCALE GENOMIC DNA]</scope>
    <source>
        <strain evidence="1 2">KVB11</strain>
    </source>
</reference>
<accession>A0A5M6CQR7</accession>
<name>A0A5M6CQR7_9BACT</name>